<name>A0ABD3INV2_EUCGL</name>
<dbReference type="SUPFAM" id="SSF52540">
    <property type="entry name" value="P-loop containing nucleoside triphosphate hydrolases"/>
    <property type="match status" value="1"/>
</dbReference>
<evidence type="ECO:0008006" key="3">
    <source>
        <dbReference type="Google" id="ProtNLM"/>
    </source>
</evidence>
<reference evidence="1 2" key="1">
    <citation type="submission" date="2024-11" db="EMBL/GenBank/DDBJ databases">
        <title>Chromosome-level genome assembly of Eucalyptus globulus Labill. provides insights into its genome evolution.</title>
        <authorList>
            <person name="Li X."/>
        </authorList>
    </citation>
    <scope>NUCLEOTIDE SEQUENCE [LARGE SCALE GENOMIC DNA]</scope>
    <source>
        <strain evidence="1">CL2024</strain>
        <tissue evidence="1">Fresh tender leaves</tissue>
    </source>
</reference>
<gene>
    <name evidence="1" type="ORF">ACJRO7_007517</name>
</gene>
<organism evidence="1 2">
    <name type="scientific">Eucalyptus globulus</name>
    <name type="common">Tasmanian blue gum</name>
    <dbReference type="NCBI Taxonomy" id="34317"/>
    <lineage>
        <taxon>Eukaryota</taxon>
        <taxon>Viridiplantae</taxon>
        <taxon>Streptophyta</taxon>
        <taxon>Embryophyta</taxon>
        <taxon>Tracheophyta</taxon>
        <taxon>Spermatophyta</taxon>
        <taxon>Magnoliopsida</taxon>
        <taxon>eudicotyledons</taxon>
        <taxon>Gunneridae</taxon>
        <taxon>Pentapetalae</taxon>
        <taxon>rosids</taxon>
        <taxon>malvids</taxon>
        <taxon>Myrtales</taxon>
        <taxon>Myrtaceae</taxon>
        <taxon>Myrtoideae</taxon>
        <taxon>Eucalypteae</taxon>
        <taxon>Eucalyptus</taxon>
    </lineage>
</organism>
<dbReference type="InterPro" id="IPR027417">
    <property type="entry name" value="P-loop_NTPase"/>
</dbReference>
<proteinExistence type="predicted"/>
<dbReference type="Proteomes" id="UP001634007">
    <property type="component" value="Unassembled WGS sequence"/>
</dbReference>
<dbReference type="AlphaFoldDB" id="A0ABD3INV2"/>
<dbReference type="EMBL" id="JBJKBG010000011">
    <property type="protein sequence ID" value="KAL3715782.1"/>
    <property type="molecule type" value="Genomic_DNA"/>
</dbReference>
<evidence type="ECO:0000313" key="2">
    <source>
        <dbReference type="Proteomes" id="UP001634007"/>
    </source>
</evidence>
<sequence>MSDIGGRLKQMIAEIEEFGLNNQAYDGVLVGAKAREMKPNFVRGFDPITRREADKDKIIVLLMQQDLPTDGANLSAIPIVGIGGLGKTALAKLVFNVRPENKNGVQ</sequence>
<protein>
    <recommendedName>
        <fullName evidence="3">NB-ARC domain-containing protein</fullName>
    </recommendedName>
</protein>
<evidence type="ECO:0000313" key="1">
    <source>
        <dbReference type="EMBL" id="KAL3715782.1"/>
    </source>
</evidence>
<comment type="caution">
    <text evidence="1">The sequence shown here is derived from an EMBL/GenBank/DDBJ whole genome shotgun (WGS) entry which is preliminary data.</text>
</comment>
<keyword evidence="2" id="KW-1185">Reference proteome</keyword>
<dbReference type="Gene3D" id="3.40.50.300">
    <property type="entry name" value="P-loop containing nucleotide triphosphate hydrolases"/>
    <property type="match status" value="1"/>
</dbReference>
<accession>A0ABD3INV2</accession>